<dbReference type="EMBL" id="WJJP01000181">
    <property type="protein sequence ID" value="MBD3324082.1"/>
    <property type="molecule type" value="Genomic_DNA"/>
</dbReference>
<dbReference type="InterPro" id="IPR007183">
    <property type="entry name" value="UPF0280"/>
</dbReference>
<dbReference type="Proteomes" id="UP000649604">
    <property type="component" value="Unassembled WGS sequence"/>
</dbReference>
<accession>A0A9D5JUD7</accession>
<dbReference type="Gene3D" id="3.10.520.10">
    <property type="entry name" value="ApbE-like domains"/>
    <property type="match status" value="1"/>
</dbReference>
<reference evidence="1" key="1">
    <citation type="submission" date="2019-11" db="EMBL/GenBank/DDBJ databases">
        <title>Microbial mats filling the niche in hypersaline microbial mats.</title>
        <authorList>
            <person name="Wong H.L."/>
            <person name="Macleod F.I."/>
            <person name="White R.A. III"/>
            <person name="Burns B.P."/>
        </authorList>
    </citation>
    <scope>NUCLEOTIDE SEQUENCE</scope>
    <source>
        <strain evidence="1">Rbin_158</strain>
    </source>
</reference>
<comment type="caution">
    <text evidence="1">The sequence shown here is derived from an EMBL/GenBank/DDBJ whole genome shotgun (WGS) entry which is preliminary data.</text>
</comment>
<dbReference type="NCBIfam" id="NF003323">
    <property type="entry name" value="PRK04334.1-3"/>
    <property type="match status" value="1"/>
</dbReference>
<dbReference type="SUPFAM" id="SSF143631">
    <property type="entry name" value="ApbE-like"/>
    <property type="match status" value="1"/>
</dbReference>
<dbReference type="PIRSF" id="PIRSF006421">
    <property type="entry name" value="UCP006421"/>
    <property type="match status" value="1"/>
</dbReference>
<name>A0A9D5JUD7_9BACT</name>
<dbReference type="InterPro" id="IPR003374">
    <property type="entry name" value="ApbE-like_sf"/>
</dbReference>
<gene>
    <name evidence="1" type="ORF">GF339_05825</name>
</gene>
<protein>
    <submittedName>
        <fullName evidence="1">UPF0280 family protein</fullName>
    </submittedName>
</protein>
<proteinExistence type="predicted"/>
<organism evidence="1 2">
    <name type="scientific">candidate division KSB3 bacterium</name>
    <dbReference type="NCBI Taxonomy" id="2044937"/>
    <lineage>
        <taxon>Bacteria</taxon>
        <taxon>candidate division KSB3</taxon>
    </lineage>
</organism>
<sequence>MPKGFGHRFYHQWGQAEDLCVFRVTVQETDVRIMAGQDLTEEAGRLIRRYRAQIEAYISHHPEFRDSLVPVEVAADAPPVIQSMASAAQQTGVGPFAAVAGALAEYVGQALRPCSAEVIVENGGDIFMASVRRRVLGIYAGTSPLSGKIALSIAPNQMPCGICTSSGTVGHSLSFGKADAVTVVAGSTALADACATALGNRIGGAGDIADGLAWAEQIPGVDGVLILVGETIGAWGQIHLTQTSKSAASPVE</sequence>
<evidence type="ECO:0000313" key="2">
    <source>
        <dbReference type="Proteomes" id="UP000649604"/>
    </source>
</evidence>
<evidence type="ECO:0000313" key="1">
    <source>
        <dbReference type="EMBL" id="MBD3324082.1"/>
    </source>
</evidence>
<dbReference type="AlphaFoldDB" id="A0A9D5JUD7"/>